<sequence>MLRKSWNPVVKAPRHLAGAVSARYTGAAWLVKPMPKPSSMRPTMSIATLTAAALTAAPAKKSAPPASMTACLPIALVTRLATREAASPARYSRRGERREDVAVVDAVLVPPRRGHPAQHPREEGRQERLHRRHAPRDADVVAEDEAAGGRHEAGHDDREGHLAAVVDGRAISHGEATPGHACLCLPARSSAAGFTYYSSS</sequence>
<organism evidence="2">
    <name type="scientific">Zea mays</name>
    <name type="common">Maize</name>
    <dbReference type="NCBI Taxonomy" id="4577"/>
    <lineage>
        <taxon>Eukaryota</taxon>
        <taxon>Viridiplantae</taxon>
        <taxon>Streptophyta</taxon>
        <taxon>Embryophyta</taxon>
        <taxon>Tracheophyta</taxon>
        <taxon>Spermatophyta</taxon>
        <taxon>Magnoliopsida</taxon>
        <taxon>Liliopsida</taxon>
        <taxon>Poales</taxon>
        <taxon>Poaceae</taxon>
        <taxon>PACMAD clade</taxon>
        <taxon>Panicoideae</taxon>
        <taxon>Andropogonodae</taxon>
        <taxon>Andropogoneae</taxon>
        <taxon>Tripsacinae</taxon>
        <taxon>Zea</taxon>
    </lineage>
</organism>
<feature type="region of interest" description="Disordered" evidence="1">
    <location>
        <begin position="110"/>
        <end position="159"/>
    </location>
</feature>
<protein>
    <submittedName>
        <fullName evidence="2">Uncharacterized protein</fullName>
    </submittedName>
</protein>
<evidence type="ECO:0000256" key="1">
    <source>
        <dbReference type="SAM" id="MobiDB-lite"/>
    </source>
</evidence>
<dbReference type="EMBL" id="BT085862">
    <property type="protein sequence ID" value="ACR36215.1"/>
    <property type="molecule type" value="mRNA"/>
</dbReference>
<evidence type="ECO:0000313" key="2">
    <source>
        <dbReference type="EMBL" id="ACR36215.1"/>
    </source>
</evidence>
<dbReference type="AlphaFoldDB" id="C4J4W5"/>
<accession>C4J4W5</accession>
<reference evidence="2" key="2">
    <citation type="submission" date="2012-06" db="EMBL/GenBank/DDBJ databases">
        <authorList>
            <person name="Yu Y."/>
            <person name="Currie J."/>
            <person name="Lomeli R."/>
            <person name="Angelova A."/>
            <person name="Collura K."/>
            <person name="Wissotski M."/>
            <person name="Campos D."/>
            <person name="Kudrna D."/>
            <person name="Golser W."/>
            <person name="Ashely E."/>
            <person name="Descour A."/>
            <person name="Fernandes J."/>
            <person name="Soderlund C."/>
            <person name="Walbot V."/>
        </authorList>
    </citation>
    <scope>NUCLEOTIDE SEQUENCE</scope>
    <source>
        <strain evidence="2">B73</strain>
    </source>
</reference>
<proteinExistence type="evidence at transcript level"/>
<reference evidence="2" key="1">
    <citation type="journal article" date="2009" name="PLoS Genet.">
        <title>Sequencing, mapping, and analysis of 27,455 maize full-length cDNAs.</title>
        <authorList>
            <person name="Soderlund C."/>
            <person name="Descour A."/>
            <person name="Kudrna D."/>
            <person name="Bomhoff M."/>
            <person name="Boyd L."/>
            <person name="Currie J."/>
            <person name="Angelova A."/>
            <person name="Collura K."/>
            <person name="Wissotski M."/>
            <person name="Ashley E."/>
            <person name="Morrow D."/>
            <person name="Fernandes J."/>
            <person name="Walbot V."/>
            <person name="Yu Y."/>
        </authorList>
    </citation>
    <scope>NUCLEOTIDE SEQUENCE</scope>
    <source>
        <strain evidence="2">B73</strain>
    </source>
</reference>
<name>C4J4W5_MAIZE</name>
<feature type="compositionally biased region" description="Basic and acidic residues" evidence="1">
    <location>
        <begin position="147"/>
        <end position="159"/>
    </location>
</feature>